<dbReference type="InterPro" id="IPR000485">
    <property type="entry name" value="AsnC-type_HTH_dom"/>
</dbReference>
<sequence length="323" mass="36332">MSRPKSTHLDELDARLIGLLEENPRGSNSSFARELGVSEKTIRVRMERLFSEFDMRIEVSVRDRPRTAARMLYVLSCKVADRFRILNRLTAEAAVQYGYAVTGGAEIALLAGFDDDAEAFKFQHDILEPLDDVEMVLALRLMSEVSSGASRRAMPLIDPKALNAALLRNTAEMDVQELLAWLSHELVSVFGADRSMAGAFGEPGSVKLAHRLWHNFPPYYAPQILKLSEPDRSPGTINSVAQTQRVVYVRDAQESKMFDWARTLIKRVGYRTVVSFPLKYGDSLVGVATLYFDEIRELDDSYTATVQSFLDQVALRLHLALRT</sequence>
<dbReference type="InterPro" id="IPR019888">
    <property type="entry name" value="Tscrpt_reg_AsnC-like"/>
</dbReference>
<dbReference type="PANTHER" id="PTHR30154">
    <property type="entry name" value="LEUCINE-RESPONSIVE REGULATORY PROTEIN"/>
    <property type="match status" value="1"/>
</dbReference>
<dbReference type="Gene3D" id="1.10.10.10">
    <property type="entry name" value="Winged helix-like DNA-binding domain superfamily/Winged helix DNA-binding domain"/>
    <property type="match status" value="1"/>
</dbReference>
<dbReference type="InterPro" id="IPR036388">
    <property type="entry name" value="WH-like_DNA-bd_sf"/>
</dbReference>
<keyword evidence="3" id="KW-0804">Transcription</keyword>
<dbReference type="SUPFAM" id="SSF55781">
    <property type="entry name" value="GAF domain-like"/>
    <property type="match status" value="1"/>
</dbReference>
<dbReference type="EMBL" id="BAAAPZ010000004">
    <property type="protein sequence ID" value="GAA2093799.1"/>
    <property type="molecule type" value="Genomic_DNA"/>
</dbReference>
<keyword evidence="1" id="KW-0805">Transcription regulation</keyword>
<dbReference type="InterPro" id="IPR036390">
    <property type="entry name" value="WH_DNA-bd_sf"/>
</dbReference>
<dbReference type="Pfam" id="PF01590">
    <property type="entry name" value="GAF"/>
    <property type="match status" value="1"/>
</dbReference>
<keyword evidence="6" id="KW-1185">Reference proteome</keyword>
<reference evidence="5 6" key="1">
    <citation type="journal article" date="2019" name="Int. J. Syst. Evol. Microbiol.">
        <title>The Global Catalogue of Microorganisms (GCM) 10K type strain sequencing project: providing services to taxonomists for standard genome sequencing and annotation.</title>
        <authorList>
            <consortium name="The Broad Institute Genomics Platform"/>
            <consortium name="The Broad Institute Genome Sequencing Center for Infectious Disease"/>
            <person name="Wu L."/>
            <person name="Ma J."/>
        </authorList>
    </citation>
    <scope>NUCLEOTIDE SEQUENCE [LARGE SCALE GENOMIC DNA]</scope>
    <source>
        <strain evidence="5 6">JCM 15900</strain>
    </source>
</reference>
<feature type="domain" description="GAF" evidence="4">
    <location>
        <begin position="174"/>
        <end position="322"/>
    </location>
</feature>
<dbReference type="RefSeq" id="WP_344336283.1">
    <property type="nucleotide sequence ID" value="NZ_BAAAPZ010000004.1"/>
</dbReference>
<organism evidence="5 6">
    <name type="scientific">Brevibacterium salitolerans</name>
    <dbReference type="NCBI Taxonomy" id="1403566"/>
    <lineage>
        <taxon>Bacteria</taxon>
        <taxon>Bacillati</taxon>
        <taxon>Actinomycetota</taxon>
        <taxon>Actinomycetes</taxon>
        <taxon>Micrococcales</taxon>
        <taxon>Brevibacteriaceae</taxon>
        <taxon>Brevibacterium</taxon>
    </lineage>
</organism>
<gene>
    <name evidence="5" type="ORF">GCM10009823_12370</name>
</gene>
<evidence type="ECO:0000256" key="1">
    <source>
        <dbReference type="ARBA" id="ARBA00023015"/>
    </source>
</evidence>
<evidence type="ECO:0000256" key="3">
    <source>
        <dbReference type="ARBA" id="ARBA00023163"/>
    </source>
</evidence>
<accession>A0ABN2WM22</accession>
<name>A0ABN2WM22_9MICO</name>
<dbReference type="SMART" id="SM00065">
    <property type="entry name" value="GAF"/>
    <property type="match status" value="1"/>
</dbReference>
<dbReference type="SMART" id="SM00344">
    <property type="entry name" value="HTH_ASNC"/>
    <property type="match status" value="1"/>
</dbReference>
<dbReference type="PANTHER" id="PTHR30154:SF34">
    <property type="entry name" value="TRANSCRIPTIONAL REGULATOR AZLB"/>
    <property type="match status" value="1"/>
</dbReference>
<dbReference type="InterPro" id="IPR029016">
    <property type="entry name" value="GAF-like_dom_sf"/>
</dbReference>
<dbReference type="InterPro" id="IPR003018">
    <property type="entry name" value="GAF"/>
</dbReference>
<evidence type="ECO:0000259" key="4">
    <source>
        <dbReference type="SMART" id="SM00065"/>
    </source>
</evidence>
<evidence type="ECO:0000313" key="6">
    <source>
        <dbReference type="Proteomes" id="UP001500984"/>
    </source>
</evidence>
<protein>
    <recommendedName>
        <fullName evidence="4">GAF domain-containing protein</fullName>
    </recommendedName>
</protein>
<keyword evidence="2" id="KW-0238">DNA-binding</keyword>
<dbReference type="Gene3D" id="3.30.450.40">
    <property type="match status" value="1"/>
</dbReference>
<comment type="caution">
    <text evidence="5">The sequence shown here is derived from an EMBL/GenBank/DDBJ whole genome shotgun (WGS) entry which is preliminary data.</text>
</comment>
<dbReference type="Pfam" id="PF13404">
    <property type="entry name" value="HTH_AsnC-type"/>
    <property type="match status" value="1"/>
</dbReference>
<dbReference type="Proteomes" id="UP001500984">
    <property type="component" value="Unassembled WGS sequence"/>
</dbReference>
<dbReference type="SUPFAM" id="SSF46785">
    <property type="entry name" value="Winged helix' DNA-binding domain"/>
    <property type="match status" value="1"/>
</dbReference>
<evidence type="ECO:0000313" key="5">
    <source>
        <dbReference type="EMBL" id="GAA2093799.1"/>
    </source>
</evidence>
<evidence type="ECO:0000256" key="2">
    <source>
        <dbReference type="ARBA" id="ARBA00023125"/>
    </source>
</evidence>
<proteinExistence type="predicted"/>